<reference evidence="1 2" key="1">
    <citation type="submission" date="2019-05" db="EMBL/GenBank/DDBJ databases">
        <title>Another draft genome of Portunus trituberculatus and its Hox gene families provides insights of decapod evolution.</title>
        <authorList>
            <person name="Jeong J.-H."/>
            <person name="Song I."/>
            <person name="Kim S."/>
            <person name="Choi T."/>
            <person name="Kim D."/>
            <person name="Ryu S."/>
            <person name="Kim W."/>
        </authorList>
    </citation>
    <scope>NUCLEOTIDE SEQUENCE [LARGE SCALE GENOMIC DNA]</scope>
    <source>
        <tissue evidence="1">Muscle</tissue>
    </source>
</reference>
<organism evidence="1 2">
    <name type="scientific">Portunus trituberculatus</name>
    <name type="common">Swimming crab</name>
    <name type="synonym">Neptunus trituberculatus</name>
    <dbReference type="NCBI Taxonomy" id="210409"/>
    <lineage>
        <taxon>Eukaryota</taxon>
        <taxon>Metazoa</taxon>
        <taxon>Ecdysozoa</taxon>
        <taxon>Arthropoda</taxon>
        <taxon>Crustacea</taxon>
        <taxon>Multicrustacea</taxon>
        <taxon>Malacostraca</taxon>
        <taxon>Eumalacostraca</taxon>
        <taxon>Eucarida</taxon>
        <taxon>Decapoda</taxon>
        <taxon>Pleocyemata</taxon>
        <taxon>Brachyura</taxon>
        <taxon>Eubrachyura</taxon>
        <taxon>Portunoidea</taxon>
        <taxon>Portunidae</taxon>
        <taxon>Portuninae</taxon>
        <taxon>Portunus</taxon>
    </lineage>
</organism>
<comment type="caution">
    <text evidence="1">The sequence shown here is derived from an EMBL/GenBank/DDBJ whole genome shotgun (WGS) entry which is preliminary data.</text>
</comment>
<name>A0A5B7E4W4_PORTR</name>
<dbReference type="AlphaFoldDB" id="A0A5B7E4W4"/>
<protein>
    <submittedName>
        <fullName evidence="1">Uncharacterized protein</fullName>
    </submittedName>
</protein>
<proteinExistence type="predicted"/>
<evidence type="ECO:0000313" key="2">
    <source>
        <dbReference type="Proteomes" id="UP000324222"/>
    </source>
</evidence>
<accession>A0A5B7E4W4</accession>
<dbReference type="EMBL" id="VSRR010001916">
    <property type="protein sequence ID" value="MPC28459.1"/>
    <property type="molecule type" value="Genomic_DNA"/>
</dbReference>
<sequence>MKISLKNMSIFNWSLWRIVMVRELYNSHDNLFSSLIVHSAVFPSHCYVSKVDNSYFPKYLFP</sequence>
<keyword evidence="2" id="KW-1185">Reference proteome</keyword>
<evidence type="ECO:0000313" key="1">
    <source>
        <dbReference type="EMBL" id="MPC28459.1"/>
    </source>
</evidence>
<dbReference type="Proteomes" id="UP000324222">
    <property type="component" value="Unassembled WGS sequence"/>
</dbReference>
<gene>
    <name evidence="1" type="ORF">E2C01_021665</name>
</gene>